<evidence type="ECO:0000256" key="1">
    <source>
        <dbReference type="SAM" id="MobiDB-lite"/>
    </source>
</evidence>
<reference evidence="2 3" key="1">
    <citation type="submission" date="2018-08" db="EMBL/GenBank/DDBJ databases">
        <title>Recombination of ecologically and evolutionarily significant loci maintains genetic cohesion in the Pseudomonas syringae species complex.</title>
        <authorList>
            <person name="Dillon M."/>
            <person name="Thakur S."/>
            <person name="Almeida R.N.D."/>
            <person name="Weir B.S."/>
            <person name="Guttman D.S."/>
        </authorList>
    </citation>
    <scope>NUCLEOTIDE SEQUENCE [LARGE SCALE GENOMIC DNA]</scope>
    <source>
        <strain evidence="2 3">88_10</strain>
    </source>
</reference>
<proteinExistence type="predicted"/>
<name>A0A3M2WF53_PSEYM</name>
<feature type="region of interest" description="Disordered" evidence="1">
    <location>
        <begin position="13"/>
        <end position="34"/>
    </location>
</feature>
<protein>
    <submittedName>
        <fullName evidence="2">Uncharacterized protein</fullName>
    </submittedName>
</protein>
<evidence type="ECO:0000313" key="3">
    <source>
        <dbReference type="Proteomes" id="UP000282378"/>
    </source>
</evidence>
<feature type="compositionally biased region" description="Low complexity" evidence="1">
    <location>
        <begin position="13"/>
        <end position="25"/>
    </location>
</feature>
<evidence type="ECO:0000313" key="2">
    <source>
        <dbReference type="EMBL" id="RML50140.1"/>
    </source>
</evidence>
<comment type="caution">
    <text evidence="2">The sequence shown here is derived from an EMBL/GenBank/DDBJ whole genome shotgun (WGS) entry which is preliminary data.</text>
</comment>
<sequence length="68" mass="7076">MLGRILPRALNRTAATARRIPSVTSGGSGPGPSLFTQTTFNESIGMTQTTIFSTNASGIPPATQVTRI</sequence>
<organism evidence="2 3">
    <name type="scientific">Pseudomonas syringae pv. maculicola</name>
    <dbReference type="NCBI Taxonomy" id="59511"/>
    <lineage>
        <taxon>Bacteria</taxon>
        <taxon>Pseudomonadati</taxon>
        <taxon>Pseudomonadota</taxon>
        <taxon>Gammaproteobacteria</taxon>
        <taxon>Pseudomonadales</taxon>
        <taxon>Pseudomonadaceae</taxon>
        <taxon>Pseudomonas</taxon>
    </lineage>
</organism>
<accession>A0A3M2WF53</accession>
<dbReference type="Proteomes" id="UP000282378">
    <property type="component" value="Unassembled WGS sequence"/>
</dbReference>
<dbReference type="AlphaFoldDB" id="A0A3M2WF53"/>
<gene>
    <name evidence="2" type="ORF">APX70_200316</name>
</gene>
<dbReference type="EMBL" id="RBNL01003472">
    <property type="protein sequence ID" value="RML50140.1"/>
    <property type="molecule type" value="Genomic_DNA"/>
</dbReference>